<evidence type="ECO:0000256" key="1">
    <source>
        <dbReference type="SAM" id="MobiDB-lite"/>
    </source>
</evidence>
<protein>
    <submittedName>
        <fullName evidence="2">Uncharacterized protein</fullName>
    </submittedName>
</protein>
<evidence type="ECO:0000313" key="2">
    <source>
        <dbReference type="EMBL" id="MPC41661.1"/>
    </source>
</evidence>
<proteinExistence type="predicted"/>
<feature type="region of interest" description="Disordered" evidence="1">
    <location>
        <begin position="1"/>
        <end position="50"/>
    </location>
</feature>
<organism evidence="2 3">
    <name type="scientific">Portunus trituberculatus</name>
    <name type="common">Swimming crab</name>
    <name type="synonym">Neptunus trituberculatus</name>
    <dbReference type="NCBI Taxonomy" id="210409"/>
    <lineage>
        <taxon>Eukaryota</taxon>
        <taxon>Metazoa</taxon>
        <taxon>Ecdysozoa</taxon>
        <taxon>Arthropoda</taxon>
        <taxon>Crustacea</taxon>
        <taxon>Multicrustacea</taxon>
        <taxon>Malacostraca</taxon>
        <taxon>Eumalacostraca</taxon>
        <taxon>Eucarida</taxon>
        <taxon>Decapoda</taxon>
        <taxon>Pleocyemata</taxon>
        <taxon>Brachyura</taxon>
        <taxon>Eubrachyura</taxon>
        <taxon>Portunoidea</taxon>
        <taxon>Portunidae</taxon>
        <taxon>Portuninae</taxon>
        <taxon>Portunus</taxon>
    </lineage>
</organism>
<accession>A0A5B7F3R7</accession>
<gene>
    <name evidence="2" type="ORF">E2C01_035261</name>
</gene>
<dbReference type="EMBL" id="VSRR010005143">
    <property type="protein sequence ID" value="MPC41661.1"/>
    <property type="molecule type" value="Genomic_DNA"/>
</dbReference>
<sequence>MLLTDHDEDKDRGRRGVGRLAGVVPGVGVGHRGHSQDTAGVTPGSVSERRDKSVGTNFIFSQGTVILREWRAAGHCKQGRGRRTCGVQ</sequence>
<evidence type="ECO:0000313" key="3">
    <source>
        <dbReference type="Proteomes" id="UP000324222"/>
    </source>
</evidence>
<feature type="compositionally biased region" description="Basic and acidic residues" evidence="1">
    <location>
        <begin position="1"/>
        <end position="14"/>
    </location>
</feature>
<dbReference type="Proteomes" id="UP000324222">
    <property type="component" value="Unassembled WGS sequence"/>
</dbReference>
<reference evidence="2 3" key="1">
    <citation type="submission" date="2019-05" db="EMBL/GenBank/DDBJ databases">
        <title>Another draft genome of Portunus trituberculatus and its Hox gene families provides insights of decapod evolution.</title>
        <authorList>
            <person name="Jeong J.-H."/>
            <person name="Song I."/>
            <person name="Kim S."/>
            <person name="Choi T."/>
            <person name="Kim D."/>
            <person name="Ryu S."/>
            <person name="Kim W."/>
        </authorList>
    </citation>
    <scope>NUCLEOTIDE SEQUENCE [LARGE SCALE GENOMIC DNA]</scope>
    <source>
        <tissue evidence="2">Muscle</tissue>
    </source>
</reference>
<dbReference type="AlphaFoldDB" id="A0A5B7F3R7"/>
<name>A0A5B7F3R7_PORTR</name>
<comment type="caution">
    <text evidence="2">The sequence shown here is derived from an EMBL/GenBank/DDBJ whole genome shotgun (WGS) entry which is preliminary data.</text>
</comment>
<keyword evidence="3" id="KW-1185">Reference proteome</keyword>